<dbReference type="InterPro" id="IPR025234">
    <property type="entry name" value="YjzH-like"/>
</dbReference>
<organism evidence="1">
    <name type="scientific">marine sediment metagenome</name>
    <dbReference type="NCBI Taxonomy" id="412755"/>
    <lineage>
        <taxon>unclassified sequences</taxon>
        <taxon>metagenomes</taxon>
        <taxon>ecological metagenomes</taxon>
    </lineage>
</organism>
<reference evidence="1" key="1">
    <citation type="journal article" date="2014" name="Front. Microbiol.">
        <title>High frequency of phylogenetically diverse reductive dehalogenase-homologous genes in deep subseafloor sedimentary metagenomes.</title>
        <authorList>
            <person name="Kawai M."/>
            <person name="Futagami T."/>
            <person name="Toyoda A."/>
            <person name="Takaki Y."/>
            <person name="Nishi S."/>
            <person name="Hori S."/>
            <person name="Arai W."/>
            <person name="Tsubouchi T."/>
            <person name="Morono Y."/>
            <person name="Uchiyama I."/>
            <person name="Ito T."/>
            <person name="Fujiyama A."/>
            <person name="Inagaki F."/>
            <person name="Takami H."/>
        </authorList>
    </citation>
    <scope>NUCLEOTIDE SEQUENCE</scope>
    <source>
        <strain evidence="1">Expedition CK06-06</strain>
    </source>
</reference>
<evidence type="ECO:0008006" key="2">
    <source>
        <dbReference type="Google" id="ProtNLM"/>
    </source>
</evidence>
<proteinExistence type="predicted"/>
<evidence type="ECO:0000313" key="1">
    <source>
        <dbReference type="EMBL" id="GAF74030.1"/>
    </source>
</evidence>
<name>X0TDB0_9ZZZZ</name>
<comment type="caution">
    <text evidence="1">The sequence shown here is derived from an EMBL/GenBank/DDBJ whole genome shotgun (WGS) entry which is preliminary data.</text>
</comment>
<dbReference type="AlphaFoldDB" id="X0TDB0"/>
<dbReference type="EMBL" id="BARS01002867">
    <property type="protein sequence ID" value="GAF74030.1"/>
    <property type="molecule type" value="Genomic_DNA"/>
</dbReference>
<accession>X0TDB0</accession>
<protein>
    <recommendedName>
        <fullName evidence="2">DUF4177 domain-containing protein</fullName>
    </recommendedName>
</protein>
<gene>
    <name evidence="1" type="ORF">S01H1_05504</name>
</gene>
<sequence>MYEYEFVNVDFSWWGQKVKEDYREIVEDHAKQGWRLVQIFAPSTGAGGNVSYVELIFEREVSG</sequence>
<dbReference type="Pfam" id="PF13783">
    <property type="entry name" value="DUF4177"/>
    <property type="match status" value="1"/>
</dbReference>